<feature type="region of interest" description="Disordered" evidence="1">
    <location>
        <begin position="69"/>
        <end position="137"/>
    </location>
</feature>
<dbReference type="AlphaFoldDB" id="A0A439CQ37"/>
<accession>A0A439CQ37</accession>
<protein>
    <submittedName>
        <fullName evidence="2">Uncharacterized protein</fullName>
    </submittedName>
</protein>
<evidence type="ECO:0000256" key="1">
    <source>
        <dbReference type="SAM" id="MobiDB-lite"/>
    </source>
</evidence>
<gene>
    <name evidence="2" type="ORF">EKO27_g10830</name>
</gene>
<sequence length="137" mass="14499">MPRPDLKIDNAGLSEKEKSALVVAWHCSPSKTDTDWNKLASIGGYTNVESVKNLVRGKNILTYLDRAFGNEGQVEGSSTSTPQKRIATKGKRKAAKDASADAPISKKGKTATATAEDEGEGEGEGEDEGEDSDSGEI</sequence>
<name>A0A439CQ37_9PEZI</name>
<feature type="compositionally biased region" description="Low complexity" evidence="1">
    <location>
        <begin position="100"/>
        <end position="114"/>
    </location>
</feature>
<keyword evidence="3" id="KW-1185">Reference proteome</keyword>
<comment type="caution">
    <text evidence="2">The sequence shown here is derived from an EMBL/GenBank/DDBJ whole genome shotgun (WGS) entry which is preliminary data.</text>
</comment>
<dbReference type="EMBL" id="RYZI01000597">
    <property type="protein sequence ID" value="RWA04277.1"/>
    <property type="molecule type" value="Genomic_DNA"/>
</dbReference>
<feature type="compositionally biased region" description="Acidic residues" evidence="1">
    <location>
        <begin position="115"/>
        <end position="137"/>
    </location>
</feature>
<evidence type="ECO:0000313" key="3">
    <source>
        <dbReference type="Proteomes" id="UP000286045"/>
    </source>
</evidence>
<proteinExistence type="predicted"/>
<dbReference type="Proteomes" id="UP000286045">
    <property type="component" value="Unassembled WGS sequence"/>
</dbReference>
<reference evidence="2 3" key="1">
    <citation type="submission" date="2018-12" db="EMBL/GenBank/DDBJ databases">
        <title>Draft genome sequence of Xylaria grammica IHI A82.</title>
        <authorList>
            <person name="Buettner E."/>
            <person name="Kellner H."/>
        </authorList>
    </citation>
    <scope>NUCLEOTIDE SEQUENCE [LARGE SCALE GENOMIC DNA]</scope>
    <source>
        <strain evidence="2 3">IHI A82</strain>
    </source>
</reference>
<dbReference type="STRING" id="363999.A0A439CQ37"/>
<organism evidence="2 3">
    <name type="scientific">Xylaria grammica</name>
    <dbReference type="NCBI Taxonomy" id="363999"/>
    <lineage>
        <taxon>Eukaryota</taxon>
        <taxon>Fungi</taxon>
        <taxon>Dikarya</taxon>
        <taxon>Ascomycota</taxon>
        <taxon>Pezizomycotina</taxon>
        <taxon>Sordariomycetes</taxon>
        <taxon>Xylariomycetidae</taxon>
        <taxon>Xylariales</taxon>
        <taxon>Xylariaceae</taxon>
        <taxon>Xylaria</taxon>
    </lineage>
</organism>
<evidence type="ECO:0000313" key="2">
    <source>
        <dbReference type="EMBL" id="RWA04277.1"/>
    </source>
</evidence>